<reference evidence="5 6" key="1">
    <citation type="journal article" date="2019" name="Int. J. Syst. Evol. Microbiol.">
        <title>The Global Catalogue of Microorganisms (GCM) 10K type strain sequencing project: providing services to taxonomists for standard genome sequencing and annotation.</title>
        <authorList>
            <consortium name="The Broad Institute Genomics Platform"/>
            <consortium name="The Broad Institute Genome Sequencing Center for Infectious Disease"/>
            <person name="Wu L."/>
            <person name="Ma J."/>
        </authorList>
    </citation>
    <scope>NUCLEOTIDE SEQUENCE [LARGE SCALE GENOMIC DNA]</scope>
    <source>
        <strain evidence="5 6">Q85</strain>
    </source>
</reference>
<dbReference type="InterPro" id="IPR050639">
    <property type="entry name" value="SSR_resolvase"/>
</dbReference>
<dbReference type="SUPFAM" id="SSF53041">
    <property type="entry name" value="Resolvase-like"/>
    <property type="match status" value="1"/>
</dbReference>
<evidence type="ECO:0000313" key="6">
    <source>
        <dbReference type="Proteomes" id="UP001596390"/>
    </source>
</evidence>
<dbReference type="CDD" id="cd00338">
    <property type="entry name" value="Ser_Recombinase"/>
    <property type="match status" value="1"/>
</dbReference>
<dbReference type="PANTHER" id="PTHR30461:SF2">
    <property type="entry name" value="SERINE RECOMBINASE PINE-RELATED"/>
    <property type="match status" value="1"/>
</dbReference>
<accession>A0ABD5YFH2</accession>
<feature type="compositionally biased region" description="Acidic residues" evidence="3">
    <location>
        <begin position="415"/>
        <end position="425"/>
    </location>
</feature>
<dbReference type="Gene3D" id="3.40.50.1390">
    <property type="entry name" value="Resolvase, N-terminal catalytic domain"/>
    <property type="match status" value="1"/>
</dbReference>
<dbReference type="EMBL" id="JBHSZZ010000071">
    <property type="protein sequence ID" value="MFC7188109.1"/>
    <property type="molecule type" value="Genomic_DNA"/>
</dbReference>
<dbReference type="Proteomes" id="UP001596390">
    <property type="component" value="Unassembled WGS sequence"/>
</dbReference>
<dbReference type="InterPro" id="IPR006119">
    <property type="entry name" value="Resolv_N"/>
</dbReference>
<dbReference type="RefSeq" id="WP_267665559.1">
    <property type="nucleotide sequence ID" value="NZ_JAODIX010000071.1"/>
</dbReference>
<dbReference type="AlphaFoldDB" id="A0ABD5YFH2"/>
<dbReference type="Pfam" id="PF00239">
    <property type="entry name" value="Resolvase"/>
    <property type="match status" value="1"/>
</dbReference>
<keyword evidence="2" id="KW-0233">DNA recombination</keyword>
<dbReference type="Pfam" id="PF07508">
    <property type="entry name" value="Recombinase"/>
    <property type="match status" value="1"/>
</dbReference>
<keyword evidence="6" id="KW-1185">Reference proteome</keyword>
<sequence length="425" mass="47779">MKDENDKEEENGKRNDSDEFTLDDFAHSNRSGDSEGSDNSECKDEDMPDGEDDRDTGVIYARESDLSSVKDGRNMDGQIGDLQDLAEREGIELVSDPITDEGQTGTNFEREGIREVFARVQQGINFLLVDDISRLGRSTAETLYFIHHMQSSCDVTIMTPHGEINVSQINDLIQATMRSLVSHLSTQYRTRASLRSRKNGFDEKNWSSGNKSIPPGYEPDGNDWVQKDPEEFEAAQAMFNEFLSTESYAATAEHLNDEFGDVLDPIAPWQVKLHLQKRVYIGKPTMAIDSEHLKEDEFSVDEPALQIVSQEVFSQAQESIEEINIRYSTDDENTVTPQNAADMFGLFAVLTSSPVVTLHCSEPGCDGELRANGQRDLDGDLNAHSYQCKECGKNRKWPYLSELRDMRRKSGENENSVEDSEEGKA</sequence>
<feature type="region of interest" description="Disordered" evidence="3">
    <location>
        <begin position="199"/>
        <end position="223"/>
    </location>
</feature>
<feature type="region of interest" description="Disordered" evidence="3">
    <location>
        <begin position="1"/>
        <end position="56"/>
    </location>
</feature>
<feature type="domain" description="Recombinase" evidence="4">
    <location>
        <begin position="214"/>
        <end position="326"/>
    </location>
</feature>
<feature type="compositionally biased region" description="Acidic residues" evidence="3">
    <location>
        <begin position="35"/>
        <end position="54"/>
    </location>
</feature>
<evidence type="ECO:0000256" key="1">
    <source>
        <dbReference type="ARBA" id="ARBA00023125"/>
    </source>
</evidence>
<dbReference type="InterPro" id="IPR036162">
    <property type="entry name" value="Resolvase-like_N_sf"/>
</dbReference>
<dbReference type="PANTHER" id="PTHR30461">
    <property type="entry name" value="DNA-INVERTASE FROM LAMBDOID PROPHAGE"/>
    <property type="match status" value="1"/>
</dbReference>
<protein>
    <submittedName>
        <fullName evidence="5">Recombinase family protein</fullName>
    </submittedName>
</protein>
<evidence type="ECO:0000256" key="3">
    <source>
        <dbReference type="SAM" id="MobiDB-lite"/>
    </source>
</evidence>
<proteinExistence type="predicted"/>
<organism evidence="5 6">
    <name type="scientific">Halorubrum yunnanense</name>
    <dbReference type="NCBI Taxonomy" id="1526162"/>
    <lineage>
        <taxon>Archaea</taxon>
        <taxon>Methanobacteriati</taxon>
        <taxon>Methanobacteriota</taxon>
        <taxon>Stenosarchaea group</taxon>
        <taxon>Halobacteria</taxon>
        <taxon>Halobacteriales</taxon>
        <taxon>Haloferacaceae</taxon>
        <taxon>Halorubrum</taxon>
    </lineage>
</organism>
<evidence type="ECO:0000256" key="2">
    <source>
        <dbReference type="ARBA" id="ARBA00023172"/>
    </source>
</evidence>
<name>A0ABD5YFH2_9EURY</name>
<dbReference type="InterPro" id="IPR038109">
    <property type="entry name" value="DNA_bind_recomb_sf"/>
</dbReference>
<dbReference type="Gene3D" id="3.90.1750.20">
    <property type="entry name" value="Putative Large Serine Recombinase, Chain B, Domain 2"/>
    <property type="match status" value="1"/>
</dbReference>
<feature type="region of interest" description="Disordered" evidence="3">
    <location>
        <begin position="405"/>
        <end position="425"/>
    </location>
</feature>
<gene>
    <name evidence="5" type="ORF">ACFQMK_14740</name>
</gene>
<dbReference type="SMART" id="SM00857">
    <property type="entry name" value="Resolvase"/>
    <property type="match status" value="1"/>
</dbReference>
<dbReference type="InterPro" id="IPR011109">
    <property type="entry name" value="DNA_bind_recombinase_dom"/>
</dbReference>
<dbReference type="PROSITE" id="PS51737">
    <property type="entry name" value="RECOMBINASE_DNA_BIND"/>
    <property type="match status" value="1"/>
</dbReference>
<dbReference type="GO" id="GO:0003677">
    <property type="term" value="F:DNA binding"/>
    <property type="evidence" value="ECO:0007669"/>
    <property type="project" value="UniProtKB-KW"/>
</dbReference>
<feature type="compositionally biased region" description="Basic and acidic residues" evidence="3">
    <location>
        <begin position="1"/>
        <end position="17"/>
    </location>
</feature>
<evidence type="ECO:0000313" key="5">
    <source>
        <dbReference type="EMBL" id="MFC7188109.1"/>
    </source>
</evidence>
<dbReference type="GO" id="GO:0006310">
    <property type="term" value="P:DNA recombination"/>
    <property type="evidence" value="ECO:0007669"/>
    <property type="project" value="UniProtKB-KW"/>
</dbReference>
<feature type="compositionally biased region" description="Basic and acidic residues" evidence="3">
    <location>
        <begin position="24"/>
        <end position="33"/>
    </location>
</feature>
<keyword evidence="1" id="KW-0238">DNA-binding</keyword>
<evidence type="ECO:0000259" key="4">
    <source>
        <dbReference type="PROSITE" id="PS51737"/>
    </source>
</evidence>
<comment type="caution">
    <text evidence="5">The sequence shown here is derived from an EMBL/GenBank/DDBJ whole genome shotgun (WGS) entry which is preliminary data.</text>
</comment>